<keyword evidence="2" id="KW-1185">Reference proteome</keyword>
<comment type="caution">
    <text evidence="1">The sequence shown here is derived from an EMBL/GenBank/DDBJ whole genome shotgun (WGS) entry which is preliminary data.</text>
</comment>
<evidence type="ECO:0000313" key="1">
    <source>
        <dbReference type="EMBL" id="GFY47634.1"/>
    </source>
</evidence>
<dbReference type="Proteomes" id="UP000886998">
    <property type="component" value="Unassembled WGS sequence"/>
</dbReference>
<evidence type="ECO:0000313" key="2">
    <source>
        <dbReference type="Proteomes" id="UP000886998"/>
    </source>
</evidence>
<protein>
    <submittedName>
        <fullName evidence="1">Uncharacterized protein</fullName>
    </submittedName>
</protein>
<proteinExistence type="predicted"/>
<reference evidence="1" key="1">
    <citation type="submission" date="2020-08" db="EMBL/GenBank/DDBJ databases">
        <title>Multicomponent nature underlies the extraordinary mechanical properties of spider dragline silk.</title>
        <authorList>
            <person name="Kono N."/>
            <person name="Nakamura H."/>
            <person name="Mori M."/>
            <person name="Yoshida Y."/>
            <person name="Ohtoshi R."/>
            <person name="Malay A.D."/>
            <person name="Moran D.A.P."/>
            <person name="Tomita M."/>
            <person name="Numata K."/>
            <person name="Arakawa K."/>
        </authorList>
    </citation>
    <scope>NUCLEOTIDE SEQUENCE</scope>
</reference>
<sequence>MVCWKESRYNGPLAQLVRASANNAKVSGFDPLRAAFFLHFRLFALQLFEAVSSIQKNGMLKESRFVGPLAQLGAIDTEKWYAEGESISSAPRLAQLVGVSAQRDGRGFDPPTGQPFSALFNCLERSHRYRKMGAIDTENGGAEGESISVGPLAHSWLERRAINAKVAGSIPTGQSFFCTFQLFGWFTDTEKMKNGGRLKESRFRHPVSSVGWCVVLITCCDGRGSDPPRAKSFFLHFSIVWKGAIDTEKWYAEGESSS</sequence>
<dbReference type="AlphaFoldDB" id="A0A8X6X6C6"/>
<dbReference type="EMBL" id="BMAV01006039">
    <property type="protein sequence ID" value="GFY47634.1"/>
    <property type="molecule type" value="Genomic_DNA"/>
</dbReference>
<name>A0A8X6X6C6_9ARAC</name>
<organism evidence="1 2">
    <name type="scientific">Trichonephila inaurata madagascariensis</name>
    <dbReference type="NCBI Taxonomy" id="2747483"/>
    <lineage>
        <taxon>Eukaryota</taxon>
        <taxon>Metazoa</taxon>
        <taxon>Ecdysozoa</taxon>
        <taxon>Arthropoda</taxon>
        <taxon>Chelicerata</taxon>
        <taxon>Arachnida</taxon>
        <taxon>Araneae</taxon>
        <taxon>Araneomorphae</taxon>
        <taxon>Entelegynae</taxon>
        <taxon>Araneoidea</taxon>
        <taxon>Nephilidae</taxon>
        <taxon>Trichonephila</taxon>
        <taxon>Trichonephila inaurata</taxon>
    </lineage>
</organism>
<accession>A0A8X6X6C6</accession>
<gene>
    <name evidence="1" type="ORF">TNIN_485441</name>
</gene>